<dbReference type="GO" id="GO:0003677">
    <property type="term" value="F:DNA binding"/>
    <property type="evidence" value="ECO:0007669"/>
    <property type="project" value="InterPro"/>
</dbReference>
<dbReference type="InterPro" id="IPR006935">
    <property type="entry name" value="Helicase/UvrB_N"/>
</dbReference>
<dbReference type="GO" id="GO:0006139">
    <property type="term" value="P:nucleobase-containing compound metabolic process"/>
    <property type="evidence" value="ECO:0007669"/>
    <property type="project" value="InterPro"/>
</dbReference>
<dbReference type="PROSITE" id="PS51192">
    <property type="entry name" value="HELICASE_ATP_BIND_1"/>
    <property type="match status" value="1"/>
</dbReference>
<evidence type="ECO:0000313" key="2">
    <source>
        <dbReference type="EMBL" id="SFI42590.1"/>
    </source>
</evidence>
<gene>
    <name evidence="2" type="ORF">SAMN05192551_1214</name>
</gene>
<keyword evidence="2" id="KW-0547">Nucleotide-binding</keyword>
<dbReference type="EMBL" id="FOQA01000021">
    <property type="protein sequence ID" value="SFI42590.1"/>
    <property type="molecule type" value="Genomic_DNA"/>
</dbReference>
<keyword evidence="3" id="KW-1185">Reference proteome</keyword>
<dbReference type="InterPro" id="IPR006555">
    <property type="entry name" value="ATP-dep_Helicase_C"/>
</dbReference>
<evidence type="ECO:0000313" key="3">
    <source>
        <dbReference type="Proteomes" id="UP000199287"/>
    </source>
</evidence>
<proteinExistence type="predicted"/>
<name>A0A1I3I406_9FIRM</name>
<dbReference type="STRING" id="69895.SAMN05192551_1214"/>
<dbReference type="Gene3D" id="3.40.50.300">
    <property type="entry name" value="P-loop containing nucleotide triphosphate hydrolases"/>
    <property type="match status" value="2"/>
</dbReference>
<dbReference type="Proteomes" id="UP000199287">
    <property type="component" value="Unassembled WGS sequence"/>
</dbReference>
<keyword evidence="2" id="KW-0378">Hydrolase</keyword>
<dbReference type="Pfam" id="PF04851">
    <property type="entry name" value="ResIII"/>
    <property type="match status" value="1"/>
</dbReference>
<dbReference type="GO" id="GO:0004386">
    <property type="term" value="F:helicase activity"/>
    <property type="evidence" value="ECO:0007669"/>
    <property type="project" value="UniProtKB-KW"/>
</dbReference>
<dbReference type="OrthoDB" id="9803913at2"/>
<feature type="domain" description="Helicase ATP-binding" evidence="1">
    <location>
        <begin position="37"/>
        <end position="303"/>
    </location>
</feature>
<keyword evidence="2" id="KW-0067">ATP-binding</keyword>
<dbReference type="SMART" id="SM00487">
    <property type="entry name" value="DEXDc"/>
    <property type="match status" value="1"/>
</dbReference>
<dbReference type="RefSeq" id="WP_093373988.1">
    <property type="nucleotide sequence ID" value="NZ_FOQA01000021.1"/>
</dbReference>
<dbReference type="AlphaFoldDB" id="A0A1I3I406"/>
<dbReference type="GO" id="GO:0005524">
    <property type="term" value="F:ATP binding"/>
    <property type="evidence" value="ECO:0007669"/>
    <property type="project" value="InterPro"/>
</dbReference>
<dbReference type="SMART" id="SM00491">
    <property type="entry name" value="HELICc2"/>
    <property type="match status" value="1"/>
</dbReference>
<reference evidence="3" key="1">
    <citation type="submission" date="2016-10" db="EMBL/GenBank/DDBJ databases">
        <authorList>
            <person name="Varghese N."/>
            <person name="Submissions S."/>
        </authorList>
    </citation>
    <scope>NUCLEOTIDE SEQUENCE [LARGE SCALE GENOMIC DNA]</scope>
    <source>
        <strain evidence="3">Z-7934</strain>
    </source>
</reference>
<dbReference type="SUPFAM" id="SSF52540">
    <property type="entry name" value="P-loop containing nucleoside triphosphate hydrolases"/>
    <property type="match status" value="2"/>
</dbReference>
<dbReference type="GO" id="GO:0016818">
    <property type="term" value="F:hydrolase activity, acting on acid anhydrides, in phosphorus-containing anhydrides"/>
    <property type="evidence" value="ECO:0007669"/>
    <property type="project" value="InterPro"/>
</dbReference>
<organism evidence="2 3">
    <name type="scientific">Tindallia magadiensis</name>
    <dbReference type="NCBI Taxonomy" id="69895"/>
    <lineage>
        <taxon>Bacteria</taxon>
        <taxon>Bacillati</taxon>
        <taxon>Bacillota</taxon>
        <taxon>Clostridia</taxon>
        <taxon>Peptostreptococcales</taxon>
        <taxon>Tindalliaceae</taxon>
        <taxon>Tindallia</taxon>
    </lineage>
</organism>
<dbReference type="InterPro" id="IPR014001">
    <property type="entry name" value="Helicase_ATP-bd"/>
</dbReference>
<accession>A0A1I3I406</accession>
<evidence type="ECO:0000259" key="1">
    <source>
        <dbReference type="PROSITE" id="PS51192"/>
    </source>
</evidence>
<keyword evidence="2" id="KW-0347">Helicase</keyword>
<dbReference type="Pfam" id="PF13307">
    <property type="entry name" value="Helicase_C_2"/>
    <property type="match status" value="1"/>
</dbReference>
<sequence length="873" mass="100391">MNVNCRYEAFLKSFDSKKFQKLRPGQKYVLDKYSNEFSDYKTKKDVAIELPTGAGKSLISLLIAESWRKEGKKVAILTANKTLARQMKSEASELGIPSVLMEGRGIDIPPKLKREYHRSLKIGIMNYWIYFNQNPVIDSADLIIMDDAHLAEHCLHSLYSVEINNIDQNQLFNNIVTELVEKFPEYTVLHDALDENAIRSSPPELLSFIDQVGIEPILKEIIDSHCSLQSDTDLKFRWQRIRNSLKEANIYLGADSIWIRPYIYPINTNQHFQSAEQRLYMSATIGDPGDLCRRLGIKKINKIPVPQNLAENTNGRRLLVMNRIDDSDLPERLQVAILESLKVHPKSVWLCSSKREAQNYRDVVSEWLEINGFTKHPTWMLTNLGDEIERFKNSEKGHLFVAGRFDGMDFNADECRLVILATLPRAINIQEEFFCAYLRDSGFMFKRLNQRIIQALGRCNRDEGDFGVYVLGDRRFATHFGRESNRKGIPKNIMAEIDLAEDSTESTNEDLMDSINKFMNENFEEYDKDLEDALELVPEKQNNDSDIETQNEVIGWSALFFSKNYGIAAEKFSECYEDAKEKNHIEIAAFYGWCYAKALYLEGLSGNIASKNKALEVFEQSIIRGGQSSWFNRMRISLNRANKSASAKEVTPLENCATVIIQRFDEHLESLGVKGKKFKNWSDKIHSDLESNSHNEFQRGLLELGDLLGYCRTAPKHNASTDCRWRGVFGNSKEVITFEIKIEHEESNEISPYAIGQAHNQIHRALREFEEYGYTVRGTITTHLTKIHDSADSSAGNIKIITRSAILNLWNRVFVILKKYRDLWSLDNIEARKNAAIMITPLLPKDGWLLRSLDKEDRWISDEILLSEWPHSN</sequence>
<protein>
    <submittedName>
        <fullName evidence="2">Rad3-related DNA helicase</fullName>
    </submittedName>
</protein>
<dbReference type="InterPro" id="IPR027417">
    <property type="entry name" value="P-loop_NTPase"/>
</dbReference>